<dbReference type="GO" id="GO:0005886">
    <property type="term" value="C:plasma membrane"/>
    <property type="evidence" value="ECO:0007669"/>
    <property type="project" value="UniProtKB-SubCell"/>
</dbReference>
<evidence type="ECO:0000256" key="5">
    <source>
        <dbReference type="ARBA" id="ARBA00023136"/>
    </source>
</evidence>
<dbReference type="OrthoDB" id="3176438at2"/>
<sequence>MKETVLFLGQIIILIIIYQLSAAIVTYLHIPIPASVFGMMILLALLSKGLIHMRYIEKGAAFLNKHLAFFFIPIAVGLMTFGDLIKTTGIPLTIMIGGSSLIGLFVTASLTDRLSKKMKEHRRECA</sequence>
<organism evidence="7 8">
    <name type="scientific">Domibacillus epiphyticus</name>
    <dbReference type="NCBI Taxonomy" id="1714355"/>
    <lineage>
        <taxon>Bacteria</taxon>
        <taxon>Bacillati</taxon>
        <taxon>Bacillota</taxon>
        <taxon>Bacilli</taxon>
        <taxon>Bacillales</taxon>
        <taxon>Bacillaceae</taxon>
        <taxon>Domibacillus</taxon>
    </lineage>
</organism>
<proteinExistence type="predicted"/>
<dbReference type="STRING" id="1714355.BTO28_13750"/>
<reference evidence="7 8" key="1">
    <citation type="submission" date="2016-12" db="EMBL/GenBank/DDBJ databases">
        <title>Domibacillus sp. SAB 38T whole genome sequencing.</title>
        <authorList>
            <person name="Verma A."/>
            <person name="Ojha A.K."/>
            <person name="Krishnamurthi S."/>
        </authorList>
    </citation>
    <scope>NUCLEOTIDE SEQUENCE [LARGE SCALE GENOMIC DNA]</scope>
    <source>
        <strain evidence="7 8">SAB 38</strain>
    </source>
</reference>
<dbReference type="Pfam" id="PF03788">
    <property type="entry name" value="LrgA"/>
    <property type="match status" value="1"/>
</dbReference>
<keyword evidence="2" id="KW-1003">Cell membrane</keyword>
<comment type="subcellular location">
    <subcellularLocation>
        <location evidence="1">Cell membrane</location>
        <topology evidence="1">Multi-pass membrane protein</topology>
    </subcellularLocation>
</comment>
<dbReference type="InterPro" id="IPR005538">
    <property type="entry name" value="LrgA/CidA"/>
</dbReference>
<feature type="transmembrane region" description="Helical" evidence="6">
    <location>
        <begin position="32"/>
        <end position="51"/>
    </location>
</feature>
<evidence type="ECO:0008006" key="9">
    <source>
        <dbReference type="Google" id="ProtNLM"/>
    </source>
</evidence>
<evidence type="ECO:0000256" key="2">
    <source>
        <dbReference type="ARBA" id="ARBA00022475"/>
    </source>
</evidence>
<dbReference type="Proteomes" id="UP000188613">
    <property type="component" value="Unassembled WGS sequence"/>
</dbReference>
<accession>A0A1V2A555</accession>
<evidence type="ECO:0000313" key="8">
    <source>
        <dbReference type="Proteomes" id="UP000188613"/>
    </source>
</evidence>
<keyword evidence="3 6" id="KW-0812">Transmembrane</keyword>
<protein>
    <recommendedName>
        <fullName evidence="9">CidA/LrgA family protein</fullName>
    </recommendedName>
</protein>
<evidence type="ECO:0000256" key="1">
    <source>
        <dbReference type="ARBA" id="ARBA00004651"/>
    </source>
</evidence>
<keyword evidence="5 6" id="KW-0472">Membrane</keyword>
<keyword evidence="8" id="KW-1185">Reference proteome</keyword>
<keyword evidence="4 6" id="KW-1133">Transmembrane helix</keyword>
<name>A0A1V2A555_9BACI</name>
<dbReference type="PANTHER" id="PTHR33931:SF2">
    <property type="entry name" value="HOLIN-LIKE PROTEIN CIDA"/>
    <property type="match status" value="1"/>
</dbReference>
<feature type="transmembrane region" description="Helical" evidence="6">
    <location>
        <begin position="63"/>
        <end position="82"/>
    </location>
</feature>
<dbReference type="AlphaFoldDB" id="A0A1V2A555"/>
<evidence type="ECO:0000256" key="4">
    <source>
        <dbReference type="ARBA" id="ARBA00022989"/>
    </source>
</evidence>
<comment type="caution">
    <text evidence="7">The sequence shown here is derived from an EMBL/GenBank/DDBJ whole genome shotgun (WGS) entry which is preliminary data.</text>
</comment>
<evidence type="ECO:0000313" key="7">
    <source>
        <dbReference type="EMBL" id="OMP66067.1"/>
    </source>
</evidence>
<dbReference type="EMBL" id="MSFI01000025">
    <property type="protein sequence ID" value="OMP66067.1"/>
    <property type="molecule type" value="Genomic_DNA"/>
</dbReference>
<evidence type="ECO:0000256" key="3">
    <source>
        <dbReference type="ARBA" id="ARBA00022692"/>
    </source>
</evidence>
<dbReference type="PANTHER" id="PTHR33931">
    <property type="entry name" value="HOLIN-LIKE PROTEIN CIDA-RELATED"/>
    <property type="match status" value="1"/>
</dbReference>
<dbReference type="RefSeq" id="WP_076767242.1">
    <property type="nucleotide sequence ID" value="NZ_MSFI01000025.1"/>
</dbReference>
<evidence type="ECO:0000256" key="6">
    <source>
        <dbReference type="SAM" id="Phobius"/>
    </source>
</evidence>
<gene>
    <name evidence="7" type="ORF">BTO28_13750</name>
</gene>
<feature type="transmembrane region" description="Helical" evidence="6">
    <location>
        <begin position="88"/>
        <end position="110"/>
    </location>
</feature>